<keyword evidence="2 4" id="KW-0436">Ligase</keyword>
<dbReference type="SUPFAM" id="SSF56091">
    <property type="entry name" value="DNA ligase/mRNA capping enzyme, catalytic domain"/>
    <property type="match status" value="1"/>
</dbReference>
<dbReference type="Proteomes" id="UP001597405">
    <property type="component" value="Unassembled WGS sequence"/>
</dbReference>
<sequence length="208" mass="23207">MRKTASPDRLKFISPQLPRLVETPPESDDWIHEIKYDGYRTQVIIDWDGARAYTKTGIDWTSRYWPIVTAAEALGARSAIIDGEVIAPTPNGAPDFHALRSAMAWNAERLAFVAFDLLHLDGKDLRALPSVERRAMLWDLVKPADGIIQFSQRIAAGCRQPSQTELLDSSSRRTHSALGSLGTWTNLDATIALIKWRKAHWCSSLGSP</sequence>
<comment type="similarity">
    <text evidence="1">Belongs to the ATP-dependent DNA ligase family.</text>
</comment>
<dbReference type="InterPro" id="IPR050191">
    <property type="entry name" value="ATP-dep_DNA_ligase"/>
</dbReference>
<proteinExistence type="inferred from homology"/>
<dbReference type="GO" id="GO:0016874">
    <property type="term" value="F:ligase activity"/>
    <property type="evidence" value="ECO:0007669"/>
    <property type="project" value="UniProtKB-KW"/>
</dbReference>
<comment type="caution">
    <text evidence="4">The sequence shown here is derived from an EMBL/GenBank/DDBJ whole genome shotgun (WGS) entry which is preliminary data.</text>
</comment>
<evidence type="ECO:0000313" key="5">
    <source>
        <dbReference type="Proteomes" id="UP001597405"/>
    </source>
</evidence>
<protein>
    <submittedName>
        <fullName evidence="4">DNA ligase</fullName>
    </submittedName>
</protein>
<dbReference type="PANTHER" id="PTHR45674">
    <property type="entry name" value="DNA LIGASE 1/3 FAMILY MEMBER"/>
    <property type="match status" value="1"/>
</dbReference>
<dbReference type="RefSeq" id="WP_379099942.1">
    <property type="nucleotide sequence ID" value="NZ_JBHUGZ010000011.1"/>
</dbReference>
<evidence type="ECO:0000259" key="3">
    <source>
        <dbReference type="PROSITE" id="PS50160"/>
    </source>
</evidence>
<evidence type="ECO:0000256" key="2">
    <source>
        <dbReference type="ARBA" id="ARBA00022598"/>
    </source>
</evidence>
<accession>A0ABW4UB41</accession>
<dbReference type="CDD" id="cd07906">
    <property type="entry name" value="Adenylation_DNA_ligase_LigD_LigC"/>
    <property type="match status" value="1"/>
</dbReference>
<evidence type="ECO:0000256" key="1">
    <source>
        <dbReference type="ARBA" id="ARBA00007572"/>
    </source>
</evidence>
<reference evidence="5" key="1">
    <citation type="journal article" date="2019" name="Int. J. Syst. Evol. Microbiol.">
        <title>The Global Catalogue of Microorganisms (GCM) 10K type strain sequencing project: providing services to taxonomists for standard genome sequencing and annotation.</title>
        <authorList>
            <consortium name="The Broad Institute Genomics Platform"/>
            <consortium name="The Broad Institute Genome Sequencing Center for Infectious Disease"/>
            <person name="Wu L."/>
            <person name="Ma J."/>
        </authorList>
    </citation>
    <scope>NUCLEOTIDE SEQUENCE [LARGE SCALE GENOMIC DNA]</scope>
    <source>
        <strain evidence="5">CGMCC 1.16225</strain>
    </source>
</reference>
<dbReference type="Pfam" id="PF01068">
    <property type="entry name" value="DNA_ligase_A_M"/>
    <property type="match status" value="1"/>
</dbReference>
<dbReference type="Gene3D" id="3.30.470.30">
    <property type="entry name" value="DNA ligase/mRNA capping enzyme"/>
    <property type="match status" value="1"/>
</dbReference>
<dbReference type="PANTHER" id="PTHR45674:SF4">
    <property type="entry name" value="DNA LIGASE 1"/>
    <property type="match status" value="1"/>
</dbReference>
<feature type="domain" description="ATP-dependent DNA ligase family profile" evidence="3">
    <location>
        <begin position="112"/>
        <end position="152"/>
    </location>
</feature>
<organism evidence="4 5">
    <name type="scientific">Mesorhizobium newzealandense</name>
    <dbReference type="NCBI Taxonomy" id="1300302"/>
    <lineage>
        <taxon>Bacteria</taxon>
        <taxon>Pseudomonadati</taxon>
        <taxon>Pseudomonadota</taxon>
        <taxon>Alphaproteobacteria</taxon>
        <taxon>Hyphomicrobiales</taxon>
        <taxon>Phyllobacteriaceae</taxon>
        <taxon>Mesorhizobium</taxon>
    </lineage>
</organism>
<dbReference type="Gene3D" id="3.30.1490.70">
    <property type="match status" value="1"/>
</dbReference>
<evidence type="ECO:0000313" key="4">
    <source>
        <dbReference type="EMBL" id="MFD1984201.1"/>
    </source>
</evidence>
<dbReference type="EMBL" id="JBHUGZ010000011">
    <property type="protein sequence ID" value="MFD1984201.1"/>
    <property type="molecule type" value="Genomic_DNA"/>
</dbReference>
<name>A0ABW4UB41_9HYPH</name>
<dbReference type="PROSITE" id="PS50160">
    <property type="entry name" value="DNA_LIGASE_A3"/>
    <property type="match status" value="1"/>
</dbReference>
<keyword evidence="5" id="KW-1185">Reference proteome</keyword>
<gene>
    <name evidence="4" type="ORF">ACFSOZ_16240</name>
</gene>
<dbReference type="InterPro" id="IPR012310">
    <property type="entry name" value="DNA_ligase_ATP-dep_cent"/>
</dbReference>